<dbReference type="Gene3D" id="1.20.120.220">
    <property type="entry name" value="ATP synthase, F0 complex, subunit A"/>
    <property type="match status" value="1"/>
</dbReference>
<dbReference type="InterPro" id="IPR035908">
    <property type="entry name" value="F0_ATP_A_sf"/>
</dbReference>
<protein>
    <recommendedName>
        <fullName evidence="11 12">ATP synthase subunit a</fullName>
    </recommendedName>
    <alternativeName>
        <fullName evidence="11">ATP synthase F0 sector subunit a</fullName>
    </alternativeName>
    <alternativeName>
        <fullName evidence="11">F-ATPase subunit 6</fullName>
    </alternativeName>
</protein>
<dbReference type="InterPro" id="IPR023011">
    <property type="entry name" value="ATP_synth_F0_asu_AS"/>
</dbReference>
<keyword evidence="3 11" id="KW-0813">Transport</keyword>
<sequence length="229" mass="25523">MEHWIYTLNIAGHSVSLNMDTLITMWLTMIMLIIIALAATKNASIIPGKLQLVSEGIIKYFTQVTESSMGKNEAAKHLPLILTLFMFILTANLVGQLPWHLIHLHSGELASPNNDINMTAAMAIVVSIYYIYYGVKKKGFHFFFHGFGADGIIITLVDALELFVRPFSLALRLFANILAGEVLIFTMVGLLSYFGPLPFMLFELFVAVIQALVFTLLATTYISMAIKEE</sequence>
<dbReference type="EMBL" id="JADIND010000178">
    <property type="protein sequence ID" value="MBO8431320.1"/>
    <property type="molecule type" value="Genomic_DNA"/>
</dbReference>
<dbReference type="GO" id="GO:0045259">
    <property type="term" value="C:proton-transporting ATP synthase complex"/>
    <property type="evidence" value="ECO:0007669"/>
    <property type="project" value="UniProtKB-KW"/>
</dbReference>
<organism evidence="13 14">
    <name type="scientific">Candidatus Scatousia excrementipullorum</name>
    <dbReference type="NCBI Taxonomy" id="2840936"/>
    <lineage>
        <taxon>Bacteria</taxon>
        <taxon>Candidatus Scatousia</taxon>
    </lineage>
</organism>
<name>A0A9D9DSL7_9BACT</name>
<evidence type="ECO:0000256" key="2">
    <source>
        <dbReference type="ARBA" id="ARBA00006810"/>
    </source>
</evidence>
<keyword evidence="8 11" id="KW-0406">Ion transport</keyword>
<evidence type="ECO:0000256" key="6">
    <source>
        <dbReference type="ARBA" id="ARBA00022781"/>
    </source>
</evidence>
<dbReference type="InterPro" id="IPR000568">
    <property type="entry name" value="ATP_synth_F0_asu"/>
</dbReference>
<proteinExistence type="inferred from homology"/>
<keyword evidence="7 11" id="KW-1133">Transmembrane helix</keyword>
<dbReference type="PANTHER" id="PTHR42823">
    <property type="entry name" value="ATP SYNTHASE SUBUNIT A, CHLOROPLASTIC"/>
    <property type="match status" value="1"/>
</dbReference>
<keyword evidence="11" id="KW-1003">Cell membrane</keyword>
<dbReference type="SUPFAM" id="SSF81336">
    <property type="entry name" value="F1F0 ATP synthase subunit A"/>
    <property type="match status" value="1"/>
</dbReference>
<evidence type="ECO:0000256" key="8">
    <source>
        <dbReference type="ARBA" id="ARBA00023065"/>
    </source>
</evidence>
<feature type="transmembrane region" description="Helical" evidence="11">
    <location>
        <begin position="23"/>
        <end position="40"/>
    </location>
</feature>
<feature type="transmembrane region" description="Helical" evidence="11">
    <location>
        <begin position="78"/>
        <end position="96"/>
    </location>
</feature>
<evidence type="ECO:0000256" key="1">
    <source>
        <dbReference type="ARBA" id="ARBA00004141"/>
    </source>
</evidence>
<dbReference type="InterPro" id="IPR045082">
    <property type="entry name" value="ATP_syn_F0_a_bact/chloroplast"/>
</dbReference>
<comment type="caution">
    <text evidence="13">The sequence shown here is derived from an EMBL/GenBank/DDBJ whole genome shotgun (WGS) entry which is preliminary data.</text>
</comment>
<evidence type="ECO:0000256" key="4">
    <source>
        <dbReference type="ARBA" id="ARBA00022547"/>
    </source>
</evidence>
<gene>
    <name evidence="11 13" type="primary">atpB</name>
    <name evidence="13" type="ORF">IAC76_08030</name>
</gene>
<evidence type="ECO:0000256" key="11">
    <source>
        <dbReference type="HAMAP-Rule" id="MF_01393"/>
    </source>
</evidence>
<keyword evidence="10 11" id="KW-0066">ATP synthesis</keyword>
<comment type="subcellular location">
    <subcellularLocation>
        <location evidence="11 12">Cell membrane</location>
        <topology evidence="11 12">Multi-pass membrane protein</topology>
    </subcellularLocation>
    <subcellularLocation>
        <location evidence="1">Membrane</location>
        <topology evidence="1">Multi-pass membrane protein</topology>
    </subcellularLocation>
</comment>
<reference evidence="13" key="2">
    <citation type="journal article" date="2021" name="PeerJ">
        <title>Extensive microbial diversity within the chicken gut microbiome revealed by metagenomics and culture.</title>
        <authorList>
            <person name="Gilroy R."/>
            <person name="Ravi A."/>
            <person name="Getino M."/>
            <person name="Pursley I."/>
            <person name="Horton D.L."/>
            <person name="Alikhan N.F."/>
            <person name="Baker D."/>
            <person name="Gharbi K."/>
            <person name="Hall N."/>
            <person name="Watson M."/>
            <person name="Adriaenssens E.M."/>
            <person name="Foster-Nyarko E."/>
            <person name="Jarju S."/>
            <person name="Secka A."/>
            <person name="Antonio M."/>
            <person name="Oren A."/>
            <person name="Chaudhuri R.R."/>
            <person name="La Ragione R."/>
            <person name="Hildebrand F."/>
            <person name="Pallen M.J."/>
        </authorList>
    </citation>
    <scope>NUCLEOTIDE SEQUENCE</scope>
    <source>
        <strain evidence="13">10192</strain>
    </source>
</reference>
<evidence type="ECO:0000256" key="10">
    <source>
        <dbReference type="ARBA" id="ARBA00023310"/>
    </source>
</evidence>
<dbReference type="GO" id="GO:0046933">
    <property type="term" value="F:proton-transporting ATP synthase activity, rotational mechanism"/>
    <property type="evidence" value="ECO:0007669"/>
    <property type="project" value="UniProtKB-UniRule"/>
</dbReference>
<dbReference type="PRINTS" id="PR00123">
    <property type="entry name" value="ATPASEA"/>
</dbReference>
<evidence type="ECO:0000256" key="7">
    <source>
        <dbReference type="ARBA" id="ARBA00022989"/>
    </source>
</evidence>
<evidence type="ECO:0000256" key="5">
    <source>
        <dbReference type="ARBA" id="ARBA00022692"/>
    </source>
</evidence>
<feature type="transmembrane region" description="Helical" evidence="11">
    <location>
        <begin position="142"/>
        <end position="164"/>
    </location>
</feature>
<feature type="transmembrane region" description="Helical" evidence="11">
    <location>
        <begin position="201"/>
        <end position="226"/>
    </location>
</feature>
<keyword evidence="6 11" id="KW-0375">Hydrogen ion transport</keyword>
<evidence type="ECO:0000313" key="13">
    <source>
        <dbReference type="EMBL" id="MBO8431320.1"/>
    </source>
</evidence>
<comment type="similarity">
    <text evidence="2 11 12">Belongs to the ATPase A chain family.</text>
</comment>
<evidence type="ECO:0000256" key="3">
    <source>
        <dbReference type="ARBA" id="ARBA00022448"/>
    </source>
</evidence>
<dbReference type="Proteomes" id="UP000823632">
    <property type="component" value="Unassembled WGS sequence"/>
</dbReference>
<dbReference type="NCBIfam" id="TIGR01131">
    <property type="entry name" value="ATP_synt_6_or_A"/>
    <property type="match status" value="1"/>
</dbReference>
<dbReference type="PANTHER" id="PTHR42823:SF3">
    <property type="entry name" value="ATP SYNTHASE SUBUNIT A, CHLOROPLASTIC"/>
    <property type="match status" value="1"/>
</dbReference>
<dbReference type="GO" id="GO:0005886">
    <property type="term" value="C:plasma membrane"/>
    <property type="evidence" value="ECO:0007669"/>
    <property type="project" value="UniProtKB-SubCell"/>
</dbReference>
<keyword evidence="5 11" id="KW-0812">Transmembrane</keyword>
<feature type="transmembrane region" description="Helical" evidence="11">
    <location>
        <begin position="170"/>
        <end position="194"/>
    </location>
</feature>
<comment type="function">
    <text evidence="11 12">Key component of the proton channel; it plays a direct role in the translocation of protons across the membrane.</text>
</comment>
<dbReference type="Pfam" id="PF00119">
    <property type="entry name" value="ATP-synt_A"/>
    <property type="match status" value="1"/>
</dbReference>
<evidence type="ECO:0000256" key="12">
    <source>
        <dbReference type="RuleBase" id="RU000483"/>
    </source>
</evidence>
<dbReference type="CDD" id="cd00310">
    <property type="entry name" value="ATP-synt_Fo_a_6"/>
    <property type="match status" value="1"/>
</dbReference>
<dbReference type="GO" id="GO:0042777">
    <property type="term" value="P:proton motive force-driven plasma membrane ATP synthesis"/>
    <property type="evidence" value="ECO:0007669"/>
    <property type="project" value="TreeGrafter"/>
</dbReference>
<evidence type="ECO:0000313" key="14">
    <source>
        <dbReference type="Proteomes" id="UP000823632"/>
    </source>
</evidence>
<dbReference type="PROSITE" id="PS00449">
    <property type="entry name" value="ATPASE_A"/>
    <property type="match status" value="1"/>
</dbReference>
<reference evidence="13" key="1">
    <citation type="submission" date="2020-10" db="EMBL/GenBank/DDBJ databases">
        <authorList>
            <person name="Gilroy R."/>
        </authorList>
    </citation>
    <scope>NUCLEOTIDE SEQUENCE</scope>
    <source>
        <strain evidence="13">10192</strain>
    </source>
</reference>
<keyword evidence="9 11" id="KW-0472">Membrane</keyword>
<dbReference type="HAMAP" id="MF_01393">
    <property type="entry name" value="ATP_synth_a_bact"/>
    <property type="match status" value="1"/>
</dbReference>
<dbReference type="AlphaFoldDB" id="A0A9D9DSL7"/>
<accession>A0A9D9DSL7</accession>
<keyword evidence="4 11" id="KW-0138">CF(0)</keyword>
<feature type="transmembrane region" description="Helical" evidence="11">
    <location>
        <begin position="116"/>
        <end position="135"/>
    </location>
</feature>
<evidence type="ECO:0000256" key="9">
    <source>
        <dbReference type="ARBA" id="ARBA00023136"/>
    </source>
</evidence>